<comment type="caution">
    <text evidence="1">The sequence shown here is derived from an EMBL/GenBank/DDBJ whole genome shotgun (WGS) entry which is preliminary data.</text>
</comment>
<protein>
    <submittedName>
        <fullName evidence="1">Uncharacterized protein</fullName>
    </submittedName>
</protein>
<evidence type="ECO:0000313" key="1">
    <source>
        <dbReference type="EMBL" id="KAF7823349.1"/>
    </source>
</evidence>
<sequence length="51" mass="5927">MDDNDIVIPSVDSVRLSTWQAPISEDIKSHVLVSVMVTWPKTRWVLFVWQT</sequence>
<reference evidence="1" key="1">
    <citation type="submission" date="2020-09" db="EMBL/GenBank/DDBJ databases">
        <title>Genome-Enabled Discovery of Anthraquinone Biosynthesis in Senna tora.</title>
        <authorList>
            <person name="Kang S.-H."/>
            <person name="Pandey R.P."/>
            <person name="Lee C.-M."/>
            <person name="Sim J.-S."/>
            <person name="Jeong J.-T."/>
            <person name="Choi B.-S."/>
            <person name="Jung M."/>
            <person name="Ginzburg D."/>
            <person name="Zhao K."/>
            <person name="Won S.Y."/>
            <person name="Oh T.-J."/>
            <person name="Yu Y."/>
            <person name="Kim N.-H."/>
            <person name="Lee O.R."/>
            <person name="Lee T.-H."/>
            <person name="Bashyal P."/>
            <person name="Kim T.-S."/>
            <person name="Lee W.-H."/>
            <person name="Kawkins C."/>
            <person name="Kim C.-K."/>
            <person name="Kim J.S."/>
            <person name="Ahn B.O."/>
            <person name="Rhee S.Y."/>
            <person name="Sohng J.K."/>
        </authorList>
    </citation>
    <scope>NUCLEOTIDE SEQUENCE</scope>
    <source>
        <tissue evidence="1">Leaf</tissue>
    </source>
</reference>
<accession>A0A834TSY1</accession>
<name>A0A834TSY1_9FABA</name>
<proteinExistence type="predicted"/>
<keyword evidence="2" id="KW-1185">Reference proteome</keyword>
<evidence type="ECO:0000313" key="2">
    <source>
        <dbReference type="Proteomes" id="UP000634136"/>
    </source>
</evidence>
<organism evidence="1 2">
    <name type="scientific">Senna tora</name>
    <dbReference type="NCBI Taxonomy" id="362788"/>
    <lineage>
        <taxon>Eukaryota</taxon>
        <taxon>Viridiplantae</taxon>
        <taxon>Streptophyta</taxon>
        <taxon>Embryophyta</taxon>
        <taxon>Tracheophyta</taxon>
        <taxon>Spermatophyta</taxon>
        <taxon>Magnoliopsida</taxon>
        <taxon>eudicotyledons</taxon>
        <taxon>Gunneridae</taxon>
        <taxon>Pentapetalae</taxon>
        <taxon>rosids</taxon>
        <taxon>fabids</taxon>
        <taxon>Fabales</taxon>
        <taxon>Fabaceae</taxon>
        <taxon>Caesalpinioideae</taxon>
        <taxon>Cassia clade</taxon>
        <taxon>Senna</taxon>
    </lineage>
</organism>
<gene>
    <name evidence="1" type="ORF">G2W53_021493</name>
</gene>
<dbReference type="Proteomes" id="UP000634136">
    <property type="component" value="Unassembled WGS sequence"/>
</dbReference>
<dbReference type="AlphaFoldDB" id="A0A834TSY1"/>
<dbReference type="EMBL" id="JAAIUW010000007">
    <property type="protein sequence ID" value="KAF7823349.1"/>
    <property type="molecule type" value="Genomic_DNA"/>
</dbReference>